<accession>A0ABZ0NY70</accession>
<organism evidence="1 2">
    <name type="scientific">Cercospora beticola</name>
    <name type="common">Sugarbeet leaf spot fungus</name>
    <dbReference type="NCBI Taxonomy" id="122368"/>
    <lineage>
        <taxon>Eukaryota</taxon>
        <taxon>Fungi</taxon>
        <taxon>Dikarya</taxon>
        <taxon>Ascomycota</taxon>
        <taxon>Pezizomycotina</taxon>
        <taxon>Dothideomycetes</taxon>
        <taxon>Dothideomycetidae</taxon>
        <taxon>Mycosphaerellales</taxon>
        <taxon>Mycosphaerellaceae</taxon>
        <taxon>Cercospora</taxon>
    </lineage>
</organism>
<reference evidence="1 2" key="1">
    <citation type="submission" date="2023-09" db="EMBL/GenBank/DDBJ databases">
        <title>Complete-Gapless Cercospora beticola genome.</title>
        <authorList>
            <person name="Wyatt N.A."/>
            <person name="Spanner R.E."/>
            <person name="Bolton M.D."/>
        </authorList>
    </citation>
    <scope>NUCLEOTIDE SEQUENCE [LARGE SCALE GENOMIC DNA]</scope>
    <source>
        <strain evidence="1">Cb09-40</strain>
    </source>
</reference>
<evidence type="ECO:0000313" key="1">
    <source>
        <dbReference type="EMBL" id="WPB04354.1"/>
    </source>
</evidence>
<gene>
    <name evidence="1" type="ORF">RHO25_009000</name>
</gene>
<dbReference type="GeneID" id="90644523"/>
<proteinExistence type="predicted"/>
<evidence type="ECO:0000313" key="2">
    <source>
        <dbReference type="Proteomes" id="UP001302367"/>
    </source>
</evidence>
<dbReference type="EMBL" id="CP134188">
    <property type="protein sequence ID" value="WPB04354.1"/>
    <property type="molecule type" value="Genomic_DNA"/>
</dbReference>
<keyword evidence="2" id="KW-1185">Reference proteome</keyword>
<name>A0ABZ0NY70_CERBT</name>
<protein>
    <submittedName>
        <fullName evidence="1">Uncharacterized protein</fullName>
    </submittedName>
</protein>
<dbReference type="RefSeq" id="XP_065459203.1">
    <property type="nucleotide sequence ID" value="XM_065603131.1"/>
</dbReference>
<sequence>MSDVDTELELESDEELVEVYSDRVEVSEDDDDAPPVLDAENDVVVDKYWVDEEEGPVLEDVSD</sequence>
<dbReference type="Proteomes" id="UP001302367">
    <property type="component" value="Chromosome 5"/>
</dbReference>